<protein>
    <submittedName>
        <fullName evidence="2">Uncharacterized protein</fullName>
    </submittedName>
</protein>
<accession>J3MRH5</accession>
<dbReference type="Gramene" id="OB08G17040.1">
    <property type="protein sequence ID" value="OB08G17040.1"/>
    <property type="gene ID" value="OB08G17040"/>
</dbReference>
<feature type="compositionally biased region" description="Basic and acidic residues" evidence="1">
    <location>
        <begin position="43"/>
        <end position="68"/>
    </location>
</feature>
<reference evidence="2" key="2">
    <citation type="submission" date="2013-04" db="UniProtKB">
        <authorList>
            <consortium name="EnsemblPlants"/>
        </authorList>
    </citation>
    <scope>IDENTIFICATION</scope>
</reference>
<proteinExistence type="predicted"/>
<evidence type="ECO:0000313" key="2">
    <source>
        <dbReference type="EnsemblPlants" id="OB08G17040.1"/>
    </source>
</evidence>
<organism evidence="2">
    <name type="scientific">Oryza brachyantha</name>
    <name type="common">malo sina</name>
    <dbReference type="NCBI Taxonomy" id="4533"/>
    <lineage>
        <taxon>Eukaryota</taxon>
        <taxon>Viridiplantae</taxon>
        <taxon>Streptophyta</taxon>
        <taxon>Embryophyta</taxon>
        <taxon>Tracheophyta</taxon>
        <taxon>Spermatophyta</taxon>
        <taxon>Magnoliopsida</taxon>
        <taxon>Liliopsida</taxon>
        <taxon>Poales</taxon>
        <taxon>Poaceae</taxon>
        <taxon>BOP clade</taxon>
        <taxon>Oryzoideae</taxon>
        <taxon>Oryzeae</taxon>
        <taxon>Oryzinae</taxon>
        <taxon>Oryza</taxon>
    </lineage>
</organism>
<dbReference type="EnsemblPlants" id="OB08G17040.1">
    <property type="protein sequence ID" value="OB08G17040.1"/>
    <property type="gene ID" value="OB08G17040"/>
</dbReference>
<reference evidence="2" key="1">
    <citation type="journal article" date="2013" name="Nat. Commun.">
        <title>Whole-genome sequencing of Oryza brachyantha reveals mechanisms underlying Oryza genome evolution.</title>
        <authorList>
            <person name="Chen J."/>
            <person name="Huang Q."/>
            <person name="Gao D."/>
            <person name="Wang J."/>
            <person name="Lang Y."/>
            <person name="Liu T."/>
            <person name="Li B."/>
            <person name="Bai Z."/>
            <person name="Luis Goicoechea J."/>
            <person name="Liang C."/>
            <person name="Chen C."/>
            <person name="Zhang W."/>
            <person name="Sun S."/>
            <person name="Liao Y."/>
            <person name="Zhang X."/>
            <person name="Yang L."/>
            <person name="Song C."/>
            <person name="Wang M."/>
            <person name="Shi J."/>
            <person name="Liu G."/>
            <person name="Liu J."/>
            <person name="Zhou H."/>
            <person name="Zhou W."/>
            <person name="Yu Q."/>
            <person name="An N."/>
            <person name="Chen Y."/>
            <person name="Cai Q."/>
            <person name="Wang B."/>
            <person name="Liu B."/>
            <person name="Min J."/>
            <person name="Huang Y."/>
            <person name="Wu H."/>
            <person name="Li Z."/>
            <person name="Zhang Y."/>
            <person name="Yin Y."/>
            <person name="Song W."/>
            <person name="Jiang J."/>
            <person name="Jackson S.A."/>
            <person name="Wing R.A."/>
            <person name="Wang J."/>
            <person name="Chen M."/>
        </authorList>
    </citation>
    <scope>NUCLEOTIDE SEQUENCE [LARGE SCALE GENOMIC DNA]</scope>
    <source>
        <strain evidence="2">cv. IRGC 101232</strain>
    </source>
</reference>
<dbReference type="AlphaFoldDB" id="J3MRH5"/>
<dbReference type="Proteomes" id="UP000006038">
    <property type="component" value="Chromosome 8"/>
</dbReference>
<evidence type="ECO:0000256" key="1">
    <source>
        <dbReference type="SAM" id="MobiDB-lite"/>
    </source>
</evidence>
<dbReference type="HOGENOM" id="CLU_1996144_0_0_1"/>
<evidence type="ECO:0000313" key="3">
    <source>
        <dbReference type="Proteomes" id="UP000006038"/>
    </source>
</evidence>
<feature type="region of interest" description="Disordered" evidence="1">
    <location>
        <begin position="1"/>
        <end position="76"/>
    </location>
</feature>
<sequence>MRQAPAPDVEAGHIYIPVAREGEGEGEEEEQQQEEEALPLRRKAGDELAKSGDERTVRPPEFIREKNPRSALPPPLAEDVARARAGGEHITDKFKGVNRLNLTVSTLTDALECVWFQGQDGLEQS</sequence>
<keyword evidence="3" id="KW-1185">Reference proteome</keyword>
<feature type="compositionally biased region" description="Acidic residues" evidence="1">
    <location>
        <begin position="24"/>
        <end position="37"/>
    </location>
</feature>
<name>J3MRH5_ORYBR</name>